<feature type="region of interest" description="Disordered" evidence="1">
    <location>
        <begin position="116"/>
        <end position="163"/>
    </location>
</feature>
<protein>
    <recommendedName>
        <fullName evidence="5">Transmembrane protein</fullName>
    </recommendedName>
</protein>
<evidence type="ECO:0000313" key="4">
    <source>
        <dbReference type="Proteomes" id="UP000202511"/>
    </source>
</evidence>
<proteinExistence type="predicted"/>
<dbReference type="EMBL" id="KP136319">
    <property type="protein sequence ID" value="AJF97972.1"/>
    <property type="molecule type" value="Genomic_DNA"/>
</dbReference>
<organism evidence="3 4">
    <name type="scientific">Pandoravirus inopinatum</name>
    <dbReference type="NCBI Taxonomy" id="1605721"/>
    <lineage>
        <taxon>Viruses</taxon>
        <taxon>Pandoravirus</taxon>
    </lineage>
</organism>
<dbReference type="KEGG" id="vg:23462889"/>
<dbReference type="Proteomes" id="UP000202511">
    <property type="component" value="Segment"/>
</dbReference>
<sequence length="163" mass="18228">MSAGGGQPAGKGRRAPTGTQINVDFFVSFFYSKCANASCPVCPFWRLFFPCVIALAPCPFVGLVARVPFLFEKKKDEKKINKKGKKEEATHAQANSLFSSSFALLGAKALLAGRHTRSTAARHLGRHAQTPTPHRPWRHKQKRQTSFSKKKRKKRAPLQRRPQ</sequence>
<keyword evidence="2" id="KW-0812">Transmembrane</keyword>
<name>A0A0B5JDY6_9VIRU</name>
<keyword evidence="2" id="KW-0472">Membrane</keyword>
<accession>A0A0B5JDY6</accession>
<dbReference type="RefSeq" id="YP_009120207.1">
    <property type="nucleotide sequence ID" value="NC_026440.1"/>
</dbReference>
<evidence type="ECO:0008006" key="5">
    <source>
        <dbReference type="Google" id="ProtNLM"/>
    </source>
</evidence>
<evidence type="ECO:0000256" key="1">
    <source>
        <dbReference type="SAM" id="MobiDB-lite"/>
    </source>
</evidence>
<feature type="transmembrane region" description="Helical" evidence="2">
    <location>
        <begin position="47"/>
        <end position="71"/>
    </location>
</feature>
<reference evidence="3 4" key="1">
    <citation type="journal article" date="2015" name="Parasitol. Res.">
        <title>Viruses in close associations with free-living amoebae.</title>
        <authorList>
            <person name="Scheid P."/>
        </authorList>
    </citation>
    <scope>NUCLEOTIDE SEQUENCE [LARGE SCALE GENOMIC DNA]</scope>
    <source>
        <strain evidence="3">KlaHel</strain>
    </source>
</reference>
<dbReference type="GeneID" id="23462889"/>
<feature type="compositionally biased region" description="Basic residues" evidence="1">
    <location>
        <begin position="135"/>
        <end position="163"/>
    </location>
</feature>
<keyword evidence="2" id="KW-1133">Transmembrane helix</keyword>
<evidence type="ECO:0000256" key="2">
    <source>
        <dbReference type="SAM" id="Phobius"/>
    </source>
</evidence>
<evidence type="ECO:0000313" key="3">
    <source>
        <dbReference type="EMBL" id="AJF97972.1"/>
    </source>
</evidence>